<evidence type="ECO:0000313" key="1">
    <source>
        <dbReference type="EMBL" id="CAK5066631.1"/>
    </source>
</evidence>
<protein>
    <submittedName>
        <fullName evidence="1">Uncharacterized protein</fullName>
    </submittedName>
</protein>
<reference evidence="1" key="1">
    <citation type="submission" date="2023-11" db="EMBL/GenBank/DDBJ databases">
        <authorList>
            <person name="Poullet M."/>
        </authorList>
    </citation>
    <scope>NUCLEOTIDE SEQUENCE</scope>
    <source>
        <strain evidence="1">E1834</strain>
    </source>
</reference>
<name>A0ACB0YWZ7_MELEN</name>
<accession>A0ACB0YWZ7</accession>
<comment type="caution">
    <text evidence="1">The sequence shown here is derived from an EMBL/GenBank/DDBJ whole genome shotgun (WGS) entry which is preliminary data.</text>
</comment>
<dbReference type="EMBL" id="CAVMJV010000020">
    <property type="protein sequence ID" value="CAK5066631.1"/>
    <property type="molecule type" value="Genomic_DNA"/>
</dbReference>
<keyword evidence="2" id="KW-1185">Reference proteome</keyword>
<dbReference type="Proteomes" id="UP001497535">
    <property type="component" value="Unassembled WGS sequence"/>
</dbReference>
<evidence type="ECO:0000313" key="2">
    <source>
        <dbReference type="Proteomes" id="UP001497535"/>
    </source>
</evidence>
<sequence>MILNGGGGYNMMLERVIKRLQRKVHLSLRFQIFQSQTQNFKNGLNGSSDTSIDVESCEEHEYMKIKGHFSLRKKLSRVEISATGVPRSGHVGMILECGECRRIRLESVLK</sequence>
<organism evidence="1 2">
    <name type="scientific">Meloidogyne enterolobii</name>
    <name type="common">Root-knot nematode worm</name>
    <name type="synonym">Meloidogyne mayaguensis</name>
    <dbReference type="NCBI Taxonomy" id="390850"/>
    <lineage>
        <taxon>Eukaryota</taxon>
        <taxon>Metazoa</taxon>
        <taxon>Ecdysozoa</taxon>
        <taxon>Nematoda</taxon>
        <taxon>Chromadorea</taxon>
        <taxon>Rhabditida</taxon>
        <taxon>Tylenchina</taxon>
        <taxon>Tylenchomorpha</taxon>
        <taxon>Tylenchoidea</taxon>
        <taxon>Meloidogynidae</taxon>
        <taxon>Meloidogyninae</taxon>
        <taxon>Meloidogyne</taxon>
    </lineage>
</organism>
<proteinExistence type="predicted"/>
<gene>
    <name evidence="1" type="ORF">MENTE1834_LOCUS17619</name>
</gene>